<dbReference type="NCBIfam" id="TIGR00364">
    <property type="entry name" value="7-cyano-7-deazaguanine synthase QueC"/>
    <property type="match status" value="1"/>
</dbReference>
<keyword evidence="5 11" id="KW-0671">Queuosine biosynthesis</keyword>
<evidence type="ECO:0000256" key="10">
    <source>
        <dbReference type="ARBA" id="ARBA00047890"/>
    </source>
</evidence>
<dbReference type="SUPFAM" id="SSF52402">
    <property type="entry name" value="Adenine nucleotide alpha hydrolases-like"/>
    <property type="match status" value="1"/>
</dbReference>
<comment type="cofactor">
    <cofactor evidence="11">
        <name>Zn(2+)</name>
        <dbReference type="ChEBI" id="CHEBI:29105"/>
    </cofactor>
    <text evidence="11">Binds 1 zinc ion per subunit.</text>
</comment>
<dbReference type="HAMAP" id="MF_01633">
    <property type="entry name" value="QueC"/>
    <property type="match status" value="1"/>
</dbReference>
<dbReference type="GO" id="GO:0005524">
    <property type="term" value="F:ATP binding"/>
    <property type="evidence" value="ECO:0007669"/>
    <property type="project" value="UniProtKB-UniRule"/>
</dbReference>
<keyword evidence="13" id="KW-1185">Reference proteome</keyword>
<dbReference type="EMBL" id="QPMH01000009">
    <property type="protein sequence ID" value="RDD61724.1"/>
    <property type="molecule type" value="Genomic_DNA"/>
</dbReference>
<dbReference type="Proteomes" id="UP000253941">
    <property type="component" value="Unassembled WGS sequence"/>
</dbReference>
<keyword evidence="3 11" id="KW-0479">Metal-binding</keyword>
<name>A0A369TB44_9PROT</name>
<feature type="binding site" evidence="11">
    <location>
        <position position="198"/>
    </location>
    <ligand>
        <name>Zn(2+)</name>
        <dbReference type="ChEBI" id="CHEBI:29105"/>
    </ligand>
</feature>
<dbReference type="GO" id="GO:0008270">
    <property type="term" value="F:zinc ion binding"/>
    <property type="evidence" value="ECO:0007669"/>
    <property type="project" value="UniProtKB-UniRule"/>
</dbReference>
<feature type="binding site" evidence="11">
    <location>
        <position position="195"/>
    </location>
    <ligand>
        <name>Zn(2+)</name>
        <dbReference type="ChEBI" id="CHEBI:29105"/>
    </ligand>
</feature>
<evidence type="ECO:0000256" key="11">
    <source>
        <dbReference type="HAMAP-Rule" id="MF_01633"/>
    </source>
</evidence>
<dbReference type="EC" id="6.3.4.20" evidence="9 11"/>
<dbReference type="CDD" id="cd01995">
    <property type="entry name" value="QueC-like"/>
    <property type="match status" value="1"/>
</dbReference>
<organism evidence="12 13">
    <name type="scientific">Ferruginivarius sediminum</name>
    <dbReference type="NCBI Taxonomy" id="2661937"/>
    <lineage>
        <taxon>Bacteria</taxon>
        <taxon>Pseudomonadati</taxon>
        <taxon>Pseudomonadota</taxon>
        <taxon>Alphaproteobacteria</taxon>
        <taxon>Rhodospirillales</taxon>
        <taxon>Rhodospirillaceae</taxon>
        <taxon>Ferruginivarius</taxon>
    </lineage>
</organism>
<reference evidence="12 13" key="1">
    <citation type="submission" date="2018-07" db="EMBL/GenBank/DDBJ databases">
        <title>Venubactetium sediminum gen. nov., sp. nov., isolated from a marine solar saltern.</title>
        <authorList>
            <person name="Wang S."/>
        </authorList>
    </citation>
    <scope>NUCLEOTIDE SEQUENCE [LARGE SCALE GENOMIC DNA]</scope>
    <source>
        <strain evidence="12 13">WD2A32</strain>
    </source>
</reference>
<dbReference type="GO" id="GO:0016879">
    <property type="term" value="F:ligase activity, forming carbon-nitrogen bonds"/>
    <property type="evidence" value="ECO:0007669"/>
    <property type="project" value="UniProtKB-UniRule"/>
</dbReference>
<feature type="binding site" evidence="11">
    <location>
        <position position="201"/>
    </location>
    <ligand>
        <name>Zn(2+)</name>
        <dbReference type="ChEBI" id="CHEBI:29105"/>
    </ligand>
</feature>
<evidence type="ECO:0000313" key="12">
    <source>
        <dbReference type="EMBL" id="RDD61724.1"/>
    </source>
</evidence>
<dbReference type="RefSeq" id="WP_114582266.1">
    <property type="nucleotide sequence ID" value="NZ_QPMH01000009.1"/>
</dbReference>
<comment type="caution">
    <text evidence="12">The sequence shown here is derived from an EMBL/GenBank/DDBJ whole genome shotgun (WGS) entry which is preliminary data.</text>
</comment>
<accession>A0A369TB44</accession>
<comment type="catalytic activity">
    <reaction evidence="10 11">
        <text>7-carboxy-7-carbaguanine + NH4(+) + 2 ATP = 7-cyano-7-carbaguanine + 2 AMP + 2 diphosphate + 2 H(+)</text>
        <dbReference type="Rhea" id="RHEA:27982"/>
        <dbReference type="ChEBI" id="CHEBI:15378"/>
        <dbReference type="ChEBI" id="CHEBI:28938"/>
        <dbReference type="ChEBI" id="CHEBI:30616"/>
        <dbReference type="ChEBI" id="CHEBI:33019"/>
        <dbReference type="ChEBI" id="CHEBI:45075"/>
        <dbReference type="ChEBI" id="CHEBI:61036"/>
        <dbReference type="ChEBI" id="CHEBI:456215"/>
        <dbReference type="EC" id="6.3.4.20"/>
    </reaction>
</comment>
<keyword evidence="7 11" id="KW-0067">ATP-binding</keyword>
<evidence type="ECO:0000256" key="2">
    <source>
        <dbReference type="ARBA" id="ARBA00022598"/>
    </source>
</evidence>
<feature type="binding site" evidence="11">
    <location>
        <begin position="8"/>
        <end position="18"/>
    </location>
    <ligand>
        <name>ATP</name>
        <dbReference type="ChEBI" id="CHEBI:30616"/>
    </ligand>
</feature>
<comment type="function">
    <text evidence="11">Catalyzes the ATP-dependent conversion of 7-carboxy-7-deazaguanine (CDG) to 7-cyano-7-deazaguanine (preQ(0)).</text>
</comment>
<dbReference type="InterPro" id="IPR018317">
    <property type="entry name" value="QueC"/>
</dbReference>
<dbReference type="PANTHER" id="PTHR42914">
    <property type="entry name" value="7-CYANO-7-DEAZAGUANINE SYNTHASE"/>
    <property type="match status" value="1"/>
</dbReference>
<evidence type="ECO:0000256" key="1">
    <source>
        <dbReference type="ARBA" id="ARBA00005061"/>
    </source>
</evidence>
<comment type="similarity">
    <text evidence="8 11">Belongs to the QueC family.</text>
</comment>
<dbReference type="InterPro" id="IPR014729">
    <property type="entry name" value="Rossmann-like_a/b/a_fold"/>
</dbReference>
<evidence type="ECO:0000256" key="3">
    <source>
        <dbReference type="ARBA" id="ARBA00022723"/>
    </source>
</evidence>
<dbReference type="PANTHER" id="PTHR42914:SF1">
    <property type="entry name" value="7-CYANO-7-DEAZAGUANINE SYNTHASE"/>
    <property type="match status" value="1"/>
</dbReference>
<evidence type="ECO:0000256" key="5">
    <source>
        <dbReference type="ARBA" id="ARBA00022785"/>
    </source>
</evidence>
<dbReference type="Pfam" id="PF06508">
    <property type="entry name" value="QueC"/>
    <property type="match status" value="1"/>
</dbReference>
<gene>
    <name evidence="11 12" type="primary">queC</name>
    <name evidence="12" type="ORF">DRB17_11040</name>
</gene>
<feature type="binding site" evidence="11">
    <location>
        <position position="187"/>
    </location>
    <ligand>
        <name>Zn(2+)</name>
        <dbReference type="ChEBI" id="CHEBI:29105"/>
    </ligand>
</feature>
<dbReference type="Gene3D" id="3.40.50.620">
    <property type="entry name" value="HUPs"/>
    <property type="match status" value="1"/>
</dbReference>
<dbReference type="AlphaFoldDB" id="A0A369TB44"/>
<protein>
    <recommendedName>
        <fullName evidence="9 11">7-cyano-7-deazaguanine synthase</fullName>
        <ecNumber evidence="9 11">6.3.4.20</ecNumber>
    </recommendedName>
    <alternativeName>
        <fullName evidence="11">7-cyano-7-carbaguanine synthase</fullName>
    </alternativeName>
    <alternativeName>
        <fullName evidence="11">PreQ(0) synthase</fullName>
    </alternativeName>
    <alternativeName>
        <fullName evidence="11">Queuosine biosynthesis protein QueC</fullName>
    </alternativeName>
</protein>
<dbReference type="PIRSF" id="PIRSF006293">
    <property type="entry name" value="ExsB"/>
    <property type="match status" value="1"/>
</dbReference>
<evidence type="ECO:0000256" key="7">
    <source>
        <dbReference type="ARBA" id="ARBA00022840"/>
    </source>
</evidence>
<keyword evidence="2 11" id="KW-0436">Ligase</keyword>
<sequence>MKRTLVICSGGLDSVTLAHRIAAGDGGIAGLLTFDYGQRHRKEIDFARACAMRLDVPHEVVDMSDVGARLKSSALTGNKEVPEGHYAAETMQVTVVPNRNAIMLTIAFAIAAANGIERVAAAMHGGDHFIYPDCRPAFTQAFQDMQDRALEDVARVELHVPFIDWSKTDIAAEAGRLGVPVAETWSCYKGEARHCGRCGTCVERLEALHEAALPDPTEYEDTTYWRQAVSDR</sequence>
<dbReference type="GO" id="GO:0008616">
    <property type="term" value="P:tRNA queuosine(34) biosynthetic process"/>
    <property type="evidence" value="ECO:0007669"/>
    <property type="project" value="UniProtKB-UniRule"/>
</dbReference>
<keyword evidence="6 11" id="KW-0862">Zinc</keyword>
<evidence type="ECO:0000256" key="4">
    <source>
        <dbReference type="ARBA" id="ARBA00022741"/>
    </source>
</evidence>
<evidence type="ECO:0000256" key="6">
    <source>
        <dbReference type="ARBA" id="ARBA00022833"/>
    </source>
</evidence>
<evidence type="ECO:0000256" key="8">
    <source>
        <dbReference type="ARBA" id="ARBA00037993"/>
    </source>
</evidence>
<comment type="pathway">
    <text evidence="1 11">Purine metabolism; 7-cyano-7-deazaguanine biosynthesis.</text>
</comment>
<dbReference type="UniPathway" id="UPA00391"/>
<evidence type="ECO:0000256" key="9">
    <source>
        <dbReference type="ARBA" id="ARBA00039149"/>
    </source>
</evidence>
<proteinExistence type="inferred from homology"/>
<evidence type="ECO:0000313" key="13">
    <source>
        <dbReference type="Proteomes" id="UP000253941"/>
    </source>
</evidence>
<keyword evidence="4 11" id="KW-0547">Nucleotide-binding</keyword>